<reference evidence="2" key="2">
    <citation type="submission" date="2015-01" db="EMBL/GenBank/DDBJ databases">
        <title>Evolutionary Origins and Diversification of the Mycorrhizal Mutualists.</title>
        <authorList>
            <consortium name="DOE Joint Genome Institute"/>
            <consortium name="Mycorrhizal Genomics Consortium"/>
            <person name="Kohler A."/>
            <person name="Kuo A."/>
            <person name="Nagy L.G."/>
            <person name="Floudas D."/>
            <person name="Copeland A."/>
            <person name="Barry K.W."/>
            <person name="Cichocki N."/>
            <person name="Veneault-Fourrey C."/>
            <person name="LaButti K."/>
            <person name="Lindquist E.A."/>
            <person name="Lipzen A."/>
            <person name="Lundell T."/>
            <person name="Morin E."/>
            <person name="Murat C."/>
            <person name="Riley R."/>
            <person name="Ohm R."/>
            <person name="Sun H."/>
            <person name="Tunlid A."/>
            <person name="Henrissat B."/>
            <person name="Grigoriev I.V."/>
            <person name="Hibbett D.S."/>
            <person name="Martin F."/>
        </authorList>
    </citation>
    <scope>NUCLEOTIDE SEQUENCE [LARGE SCALE GENOMIC DNA]</scope>
    <source>
        <strain evidence="2">Marx 270</strain>
    </source>
</reference>
<dbReference type="InParanoid" id="A0A0C3PL41"/>
<dbReference type="AlphaFoldDB" id="A0A0C3PL41"/>
<organism evidence="1 2">
    <name type="scientific">Pisolithus tinctorius Marx 270</name>
    <dbReference type="NCBI Taxonomy" id="870435"/>
    <lineage>
        <taxon>Eukaryota</taxon>
        <taxon>Fungi</taxon>
        <taxon>Dikarya</taxon>
        <taxon>Basidiomycota</taxon>
        <taxon>Agaricomycotina</taxon>
        <taxon>Agaricomycetes</taxon>
        <taxon>Agaricomycetidae</taxon>
        <taxon>Boletales</taxon>
        <taxon>Sclerodermatineae</taxon>
        <taxon>Pisolithaceae</taxon>
        <taxon>Pisolithus</taxon>
    </lineage>
</organism>
<gene>
    <name evidence="1" type="ORF">M404DRAFT_303243</name>
</gene>
<reference evidence="1 2" key="1">
    <citation type="submission" date="2014-04" db="EMBL/GenBank/DDBJ databases">
        <authorList>
            <consortium name="DOE Joint Genome Institute"/>
            <person name="Kuo A."/>
            <person name="Kohler A."/>
            <person name="Costa M.D."/>
            <person name="Nagy L.G."/>
            <person name="Floudas D."/>
            <person name="Copeland A."/>
            <person name="Barry K.W."/>
            <person name="Cichocki N."/>
            <person name="Veneault-Fourrey C."/>
            <person name="LaButti K."/>
            <person name="Lindquist E.A."/>
            <person name="Lipzen A."/>
            <person name="Lundell T."/>
            <person name="Morin E."/>
            <person name="Murat C."/>
            <person name="Sun H."/>
            <person name="Tunlid A."/>
            <person name="Henrissat B."/>
            <person name="Grigoriev I.V."/>
            <person name="Hibbett D.S."/>
            <person name="Martin F."/>
            <person name="Nordberg H.P."/>
            <person name="Cantor M.N."/>
            <person name="Hua S.X."/>
        </authorList>
    </citation>
    <scope>NUCLEOTIDE SEQUENCE [LARGE SCALE GENOMIC DNA]</scope>
    <source>
        <strain evidence="1 2">Marx 270</strain>
    </source>
</reference>
<proteinExistence type="predicted"/>
<dbReference type="Proteomes" id="UP000054217">
    <property type="component" value="Unassembled WGS sequence"/>
</dbReference>
<name>A0A0C3PL41_PISTI</name>
<protein>
    <submittedName>
        <fullName evidence="1">Uncharacterized protein</fullName>
    </submittedName>
</protein>
<keyword evidence="2" id="KW-1185">Reference proteome</keyword>
<sequence>MGKSRNINEHQDLPYIPAAYHFQARQLPILDQRIGRASTTQALTPPTGNIYHLAASNETTFDISSYACSSPSTSALFSYTPGSDANTRWERAMIRGAECVFPSFLHSWARCYRNGLSYRSLALVGKSTARLTPILNLYLLIRPEFRGKDKQSNLSIPHLL</sequence>
<dbReference type="HOGENOM" id="CLU_1652866_0_0_1"/>
<evidence type="ECO:0000313" key="1">
    <source>
        <dbReference type="EMBL" id="KIO08989.1"/>
    </source>
</evidence>
<accession>A0A0C3PL41</accession>
<dbReference type="EMBL" id="KN831955">
    <property type="protein sequence ID" value="KIO08989.1"/>
    <property type="molecule type" value="Genomic_DNA"/>
</dbReference>
<evidence type="ECO:0000313" key="2">
    <source>
        <dbReference type="Proteomes" id="UP000054217"/>
    </source>
</evidence>